<dbReference type="SUPFAM" id="SSF51445">
    <property type="entry name" value="(Trans)glycosidases"/>
    <property type="match status" value="1"/>
</dbReference>
<evidence type="ECO:0008006" key="4">
    <source>
        <dbReference type="Google" id="ProtNLM"/>
    </source>
</evidence>
<proteinExistence type="predicted"/>
<gene>
    <name evidence="2" type="ORF">LDX50_00095</name>
</gene>
<dbReference type="AlphaFoldDB" id="A0A9X1HJG7"/>
<accession>A0A9X1HJG7</accession>
<dbReference type="Gene3D" id="3.20.20.80">
    <property type="entry name" value="Glycosidases"/>
    <property type="match status" value="1"/>
</dbReference>
<feature type="chain" id="PRO_5040876329" description="Glycoside hydrolase family 5 domain-containing protein" evidence="1">
    <location>
        <begin position="24"/>
        <end position="492"/>
    </location>
</feature>
<feature type="signal peptide" evidence="1">
    <location>
        <begin position="1"/>
        <end position="23"/>
    </location>
</feature>
<reference evidence="2" key="1">
    <citation type="submission" date="2021-09" db="EMBL/GenBank/DDBJ databases">
        <title>Fulvivirga sp. isolated from coastal sediment.</title>
        <authorList>
            <person name="Yu H."/>
        </authorList>
    </citation>
    <scope>NUCLEOTIDE SEQUENCE</scope>
    <source>
        <strain evidence="2">1062</strain>
    </source>
</reference>
<name>A0A9X1HJG7_9BACT</name>
<dbReference type="InterPro" id="IPR017853">
    <property type="entry name" value="GH"/>
</dbReference>
<dbReference type="EMBL" id="JAIXNE010000001">
    <property type="protein sequence ID" value="MCA6073243.1"/>
    <property type="molecule type" value="Genomic_DNA"/>
</dbReference>
<keyword evidence="3" id="KW-1185">Reference proteome</keyword>
<keyword evidence="1" id="KW-0732">Signal</keyword>
<evidence type="ECO:0000256" key="1">
    <source>
        <dbReference type="SAM" id="SignalP"/>
    </source>
</evidence>
<comment type="caution">
    <text evidence="2">The sequence shown here is derived from an EMBL/GenBank/DDBJ whole genome shotgun (WGS) entry which is preliminary data.</text>
</comment>
<protein>
    <recommendedName>
        <fullName evidence="4">Glycoside hydrolase family 5 domain-containing protein</fullName>
    </recommendedName>
</protein>
<sequence>MPSFSSFSLLFLSVMLLTTNGFGQNRPLTLHPENGHYFLFKDKTTVLVTSAEHYGAVLNREFDYVQYLETLAAEGMNYTRIFAGSYFEIYGQSFGISKNTLAPRGEFINVPWKSEEIGARRIYNTGEWNEAYFTRLRDFMRQAEELDIIVEVTLFSSIYTDDHWEINPQNPVNWKSGGAEMDRRDVHTMKNEAVFKMQQRYVERVVRELNEFNNLFFEIQNEPWSDRTVPVLNIVNKEELKENDWTNKADYADSESLTWQEAIAKTIQETESSLPKKHLIAQNYTNFKAPLRAVSDRISIINFHYAWPEAALWNYHYNKVIGFDESGFAGSDDEVYRRQAWRFMLSGGGLFNNLDYSFTVGNEDGKAENKAPGGGSTNLRSQLLILRKFLESFPLEKMYPDPSVVAAAPGFLTYALSNEEKTRFAGYIQAVGVDDGIITLSVPNGIYTISITSPLSGKGLMAEVLEVTDGKLQFPVKPDHGEAAMKVERFNQ</sequence>
<dbReference type="RefSeq" id="WP_225696362.1">
    <property type="nucleotide sequence ID" value="NZ_JAIXNE010000001.1"/>
</dbReference>
<organism evidence="2 3">
    <name type="scientific">Fulvivirga sedimenti</name>
    <dbReference type="NCBI Taxonomy" id="2879465"/>
    <lineage>
        <taxon>Bacteria</taxon>
        <taxon>Pseudomonadati</taxon>
        <taxon>Bacteroidota</taxon>
        <taxon>Cytophagia</taxon>
        <taxon>Cytophagales</taxon>
        <taxon>Fulvivirgaceae</taxon>
        <taxon>Fulvivirga</taxon>
    </lineage>
</organism>
<evidence type="ECO:0000313" key="2">
    <source>
        <dbReference type="EMBL" id="MCA6073243.1"/>
    </source>
</evidence>
<dbReference type="Proteomes" id="UP001139409">
    <property type="component" value="Unassembled WGS sequence"/>
</dbReference>
<evidence type="ECO:0000313" key="3">
    <source>
        <dbReference type="Proteomes" id="UP001139409"/>
    </source>
</evidence>